<dbReference type="Pfam" id="PF17900">
    <property type="entry name" value="Peptidase_M1_N"/>
    <property type="match status" value="1"/>
</dbReference>
<comment type="similarity">
    <text evidence="3">Belongs to the peptidase M1 family.</text>
</comment>
<feature type="binding site" evidence="13">
    <location>
        <position position="340"/>
    </location>
    <ligand>
        <name>Zn(2+)</name>
        <dbReference type="ChEBI" id="CHEBI:29105"/>
        <note>catalytic</note>
    </ligand>
</feature>
<dbReference type="GO" id="GO:0008237">
    <property type="term" value="F:metallopeptidase activity"/>
    <property type="evidence" value="ECO:0007669"/>
    <property type="project" value="UniProtKB-KW"/>
</dbReference>
<evidence type="ECO:0000256" key="14">
    <source>
        <dbReference type="SAM" id="SignalP"/>
    </source>
</evidence>
<dbReference type="InterPro" id="IPR014782">
    <property type="entry name" value="Peptidase_M1_dom"/>
</dbReference>
<dbReference type="SUPFAM" id="SSF48371">
    <property type="entry name" value="ARM repeat"/>
    <property type="match status" value="1"/>
</dbReference>
<keyword evidence="6" id="KW-0963">Cytoplasm</keyword>
<evidence type="ECO:0000256" key="10">
    <source>
        <dbReference type="ARBA" id="ARBA00022833"/>
    </source>
</evidence>
<accession>A0A1M5QNB3</accession>
<dbReference type="SUPFAM" id="SSF63737">
    <property type="entry name" value="Leukotriene A4 hydrolase N-terminal domain"/>
    <property type="match status" value="1"/>
</dbReference>
<feature type="signal peptide" evidence="14">
    <location>
        <begin position="1"/>
        <end position="29"/>
    </location>
</feature>
<feature type="active site" description="Proton donor" evidence="12">
    <location>
        <position position="403"/>
    </location>
</feature>
<dbReference type="InterPro" id="IPR034015">
    <property type="entry name" value="M1_LTA4H"/>
</dbReference>
<feature type="binding site" evidence="13">
    <location>
        <position position="317"/>
    </location>
    <ligand>
        <name>Zn(2+)</name>
        <dbReference type="ChEBI" id="CHEBI:29105"/>
        <note>catalytic</note>
    </ligand>
</feature>
<keyword evidence="16" id="KW-0031">Aminopeptidase</keyword>
<dbReference type="AlphaFoldDB" id="A0A1M5QNB3"/>
<dbReference type="PRINTS" id="PR00756">
    <property type="entry name" value="ALADIPTASE"/>
</dbReference>
<dbReference type="SUPFAM" id="SSF55486">
    <property type="entry name" value="Metalloproteases ('zincins'), catalytic domain"/>
    <property type="match status" value="1"/>
</dbReference>
<dbReference type="Gene3D" id="1.25.40.320">
    <property type="entry name" value="Peptidase M1, leukotriene A4 hydrolase/aminopeptidase C-terminal domain"/>
    <property type="match status" value="1"/>
</dbReference>
<dbReference type="GO" id="GO:0006508">
    <property type="term" value="P:proteolysis"/>
    <property type="evidence" value="ECO:0007669"/>
    <property type="project" value="UniProtKB-KW"/>
</dbReference>
<feature type="domain" description="Peptidase M1 leukotriene A4 hydrolase/aminopeptidase C-terminal" evidence="15">
    <location>
        <begin position="482"/>
        <end position="621"/>
    </location>
</feature>
<sequence>MSALRSTRASRLRQLSALLLCWVSTAAFGAVDPHSYANPDQLRVQHLALDLNVDFARRQLAGTAELQIEHVDPKATELVLDTRDLSISRVETRNADGAPWQATAFRLAARDAVLGSALTITLPLQAQQVRVHYRTAADASGLQWLTPAQTTGKRHPYLFTQSQAIHARSWIPLQDTPSVRMPYRARIQAPKALRAVMSAQMSERPAADGRWQFEMPQPIPSYLVALAVGDIAFRSTGERSGVYAEPAMLDRAAYEFAETERTMALAEQLYGPYRWGRYDMLVLPPSFPYGGMENPRLTFLTPSVITGDRKLVSLITHELSHSWSGNLVTNATWSDFWLNEGYTTYLTNRLNEAQFGVEFADMERVLGVEDLRDAVAHADRADHALVRATPAADPDEVFSSIPYERGALFLSWLEAQFGRERFDAFVRGWFDTHVFQSASTAQFRAYLSTQLLAQQPGKVTEAQIDAWINAPDLPAYALMPHSDAFTQVDAVRAQWLAGTLDTGALPADTWAVQQWQYFLDTMPDSVSLAQLQALDQRYALTRTSNQILASSWLSLAIGRGDRRVWPDAERYLQSVGRMRLLSPVYRALKRTPDGRRYAEQVFAKARAGYHPIAQQSVARLLKEPG</sequence>
<evidence type="ECO:0000259" key="15">
    <source>
        <dbReference type="SMART" id="SM01263"/>
    </source>
</evidence>
<keyword evidence="8 13" id="KW-0479">Metal-binding</keyword>
<evidence type="ECO:0000256" key="1">
    <source>
        <dbReference type="ARBA" id="ARBA00000098"/>
    </source>
</evidence>
<dbReference type="STRING" id="490188.SAMN04488068_2728"/>
<keyword evidence="11" id="KW-0482">Metalloprotease</keyword>
<evidence type="ECO:0000256" key="2">
    <source>
        <dbReference type="ARBA" id="ARBA00004496"/>
    </source>
</evidence>
<dbReference type="InterPro" id="IPR016024">
    <property type="entry name" value="ARM-type_fold"/>
</dbReference>
<dbReference type="PANTHER" id="PTHR45726">
    <property type="entry name" value="LEUKOTRIENE A-4 HYDROLASE"/>
    <property type="match status" value="1"/>
</dbReference>
<feature type="active site" description="Proton acceptor" evidence="12">
    <location>
        <position position="318"/>
    </location>
</feature>
<dbReference type="InterPro" id="IPR045357">
    <property type="entry name" value="Aminopeptidase_N-like_N"/>
</dbReference>
<dbReference type="Pfam" id="PF01433">
    <property type="entry name" value="Peptidase_M1"/>
    <property type="match status" value="1"/>
</dbReference>
<dbReference type="InterPro" id="IPR049980">
    <property type="entry name" value="LTA4H_cat"/>
</dbReference>
<protein>
    <recommendedName>
        <fullName evidence="5">Aminopeptidase N</fullName>
        <ecNumber evidence="4">3.4.11.2</ecNumber>
    </recommendedName>
</protein>
<comment type="catalytic activity">
    <reaction evidence="1">
        <text>Release of an N-terminal amino acid, Xaa-|-Yaa- from a peptide, amide or arylamide. Xaa is preferably Ala, but may be most amino acids including Pro (slow action). When a terminal hydrophobic residue is followed by a prolyl residue, the two may be released as an intact Xaa-Pro dipeptide.</text>
        <dbReference type="EC" id="3.4.11.2"/>
    </reaction>
</comment>
<gene>
    <name evidence="16" type="ORF">SAMN04488068_2728</name>
</gene>
<dbReference type="InterPro" id="IPR042097">
    <property type="entry name" value="Aminopeptidase_N-like_N_sf"/>
</dbReference>
<dbReference type="Proteomes" id="UP000199758">
    <property type="component" value="Unassembled WGS sequence"/>
</dbReference>
<keyword evidence="14" id="KW-0732">Signal</keyword>
<dbReference type="PANTHER" id="PTHR45726:SF3">
    <property type="entry name" value="LEUKOTRIENE A-4 HYDROLASE"/>
    <property type="match status" value="1"/>
</dbReference>
<keyword evidence="7" id="KW-0645">Protease</keyword>
<dbReference type="FunFam" id="3.30.2010.30:FF:000001">
    <property type="entry name" value="Leukotriene A(4) hydrolase"/>
    <property type="match status" value="1"/>
</dbReference>
<dbReference type="InterPro" id="IPR015211">
    <property type="entry name" value="Peptidase_M1_C"/>
</dbReference>
<dbReference type="InterPro" id="IPR001930">
    <property type="entry name" value="Peptidase_M1"/>
</dbReference>
<comment type="cofactor">
    <cofactor evidence="13">
        <name>Zn(2+)</name>
        <dbReference type="ChEBI" id="CHEBI:29105"/>
    </cofactor>
    <text evidence="13">Binds 1 zinc ion per subunit.</text>
</comment>
<dbReference type="GO" id="GO:0005737">
    <property type="term" value="C:cytoplasm"/>
    <property type="evidence" value="ECO:0007669"/>
    <property type="project" value="UniProtKB-SubCell"/>
</dbReference>
<keyword evidence="9" id="KW-0378">Hydrolase</keyword>
<comment type="subcellular location">
    <subcellularLocation>
        <location evidence="2">Cytoplasm</location>
    </subcellularLocation>
</comment>
<evidence type="ECO:0000256" key="7">
    <source>
        <dbReference type="ARBA" id="ARBA00022670"/>
    </source>
</evidence>
<organism evidence="16 17">
    <name type="scientific">Hydrocarboniphaga daqingensis</name>
    <dbReference type="NCBI Taxonomy" id="490188"/>
    <lineage>
        <taxon>Bacteria</taxon>
        <taxon>Pseudomonadati</taxon>
        <taxon>Pseudomonadota</taxon>
        <taxon>Gammaproteobacteria</taxon>
        <taxon>Nevskiales</taxon>
        <taxon>Nevskiaceae</taxon>
        <taxon>Hydrocarboniphaga</taxon>
    </lineage>
</organism>
<evidence type="ECO:0000256" key="5">
    <source>
        <dbReference type="ARBA" id="ARBA00015611"/>
    </source>
</evidence>
<dbReference type="Gene3D" id="3.30.2010.30">
    <property type="match status" value="1"/>
</dbReference>
<evidence type="ECO:0000256" key="6">
    <source>
        <dbReference type="ARBA" id="ARBA00022490"/>
    </source>
</evidence>
<dbReference type="CDD" id="cd09599">
    <property type="entry name" value="M1_LTA4H"/>
    <property type="match status" value="1"/>
</dbReference>
<feature type="chain" id="PRO_5012500017" description="Aminopeptidase N" evidence="14">
    <location>
        <begin position="30"/>
        <end position="625"/>
    </location>
</feature>
<evidence type="ECO:0000256" key="9">
    <source>
        <dbReference type="ARBA" id="ARBA00022801"/>
    </source>
</evidence>
<dbReference type="InterPro" id="IPR027268">
    <property type="entry name" value="Peptidase_M4/M1_CTD_sf"/>
</dbReference>
<evidence type="ECO:0000256" key="12">
    <source>
        <dbReference type="PIRSR" id="PIRSR634015-1"/>
    </source>
</evidence>
<evidence type="ECO:0000256" key="4">
    <source>
        <dbReference type="ARBA" id="ARBA00012564"/>
    </source>
</evidence>
<proteinExistence type="inferred from homology"/>
<dbReference type="InterPro" id="IPR038502">
    <property type="entry name" value="M1_LTA-4_hydro/amino_C_sf"/>
</dbReference>
<dbReference type="EMBL" id="FQWZ01000006">
    <property type="protein sequence ID" value="SHH15594.1"/>
    <property type="molecule type" value="Genomic_DNA"/>
</dbReference>
<evidence type="ECO:0000256" key="8">
    <source>
        <dbReference type="ARBA" id="ARBA00022723"/>
    </source>
</evidence>
<evidence type="ECO:0000256" key="13">
    <source>
        <dbReference type="PIRSR" id="PIRSR634015-3"/>
    </source>
</evidence>
<dbReference type="SMART" id="SM01263">
    <property type="entry name" value="Leuk-A4-hydro_C"/>
    <property type="match status" value="1"/>
</dbReference>
<evidence type="ECO:0000313" key="17">
    <source>
        <dbReference type="Proteomes" id="UP000199758"/>
    </source>
</evidence>
<dbReference type="GO" id="GO:0008270">
    <property type="term" value="F:zinc ion binding"/>
    <property type="evidence" value="ECO:0007669"/>
    <property type="project" value="InterPro"/>
</dbReference>
<dbReference type="GO" id="GO:0016285">
    <property type="term" value="F:alanyl aminopeptidase activity"/>
    <property type="evidence" value="ECO:0007669"/>
    <property type="project" value="UniProtKB-EC"/>
</dbReference>
<dbReference type="Pfam" id="PF09127">
    <property type="entry name" value="Leuk-A4-hydro_C"/>
    <property type="match status" value="1"/>
</dbReference>
<dbReference type="RefSeq" id="WP_245793286.1">
    <property type="nucleotide sequence ID" value="NZ_FQWZ01000006.1"/>
</dbReference>
<dbReference type="Gene3D" id="2.60.40.1730">
    <property type="entry name" value="tricorn interacting facor f3 domain"/>
    <property type="match status" value="1"/>
</dbReference>
<keyword evidence="10 13" id="KW-0862">Zinc</keyword>
<name>A0A1M5QNB3_9GAMM</name>
<evidence type="ECO:0000256" key="3">
    <source>
        <dbReference type="ARBA" id="ARBA00010136"/>
    </source>
</evidence>
<feature type="binding site" evidence="13">
    <location>
        <position position="321"/>
    </location>
    <ligand>
        <name>Zn(2+)</name>
        <dbReference type="ChEBI" id="CHEBI:29105"/>
        <note>catalytic</note>
    </ligand>
</feature>
<keyword evidence="17" id="KW-1185">Reference proteome</keyword>
<dbReference type="EC" id="3.4.11.2" evidence="4"/>
<reference evidence="16 17" key="1">
    <citation type="submission" date="2016-11" db="EMBL/GenBank/DDBJ databases">
        <authorList>
            <person name="Jaros S."/>
            <person name="Januszkiewicz K."/>
            <person name="Wedrychowicz H."/>
        </authorList>
    </citation>
    <scope>NUCLEOTIDE SEQUENCE [LARGE SCALE GENOMIC DNA]</scope>
    <source>
        <strain evidence="16 17">CGMCC 1.7049</strain>
    </source>
</reference>
<evidence type="ECO:0000256" key="11">
    <source>
        <dbReference type="ARBA" id="ARBA00023049"/>
    </source>
</evidence>
<evidence type="ECO:0000313" key="16">
    <source>
        <dbReference type="EMBL" id="SHH15594.1"/>
    </source>
</evidence>
<dbReference type="Gene3D" id="1.10.390.10">
    <property type="entry name" value="Neutral Protease Domain 2"/>
    <property type="match status" value="1"/>
</dbReference>